<accession>A0AAD8EDY4</accession>
<proteinExistence type="predicted"/>
<feature type="transmembrane region" description="Helical" evidence="1">
    <location>
        <begin position="128"/>
        <end position="149"/>
    </location>
</feature>
<feature type="transmembrane region" description="Helical" evidence="1">
    <location>
        <begin position="75"/>
        <end position="94"/>
    </location>
</feature>
<evidence type="ECO:0000256" key="1">
    <source>
        <dbReference type="SAM" id="Phobius"/>
    </source>
</evidence>
<reference evidence="2" key="1">
    <citation type="journal article" date="2023" name="IScience">
        <title>Live-bearing cockroach genome reveals convergent evolutionary mechanisms linked to viviparity in insects and beyond.</title>
        <authorList>
            <person name="Fouks B."/>
            <person name="Harrison M.C."/>
            <person name="Mikhailova A.A."/>
            <person name="Marchal E."/>
            <person name="English S."/>
            <person name="Carruthers M."/>
            <person name="Jennings E.C."/>
            <person name="Chiamaka E.L."/>
            <person name="Frigard R.A."/>
            <person name="Pippel M."/>
            <person name="Attardo G.M."/>
            <person name="Benoit J.B."/>
            <person name="Bornberg-Bauer E."/>
            <person name="Tobe S.S."/>
        </authorList>
    </citation>
    <scope>NUCLEOTIDE SEQUENCE</scope>
    <source>
        <strain evidence="2">Stay&amp;Tobe</strain>
    </source>
</reference>
<organism evidence="2 3">
    <name type="scientific">Diploptera punctata</name>
    <name type="common">Pacific beetle cockroach</name>
    <dbReference type="NCBI Taxonomy" id="6984"/>
    <lineage>
        <taxon>Eukaryota</taxon>
        <taxon>Metazoa</taxon>
        <taxon>Ecdysozoa</taxon>
        <taxon>Arthropoda</taxon>
        <taxon>Hexapoda</taxon>
        <taxon>Insecta</taxon>
        <taxon>Pterygota</taxon>
        <taxon>Neoptera</taxon>
        <taxon>Polyneoptera</taxon>
        <taxon>Dictyoptera</taxon>
        <taxon>Blattodea</taxon>
        <taxon>Blaberoidea</taxon>
        <taxon>Blaberidae</taxon>
        <taxon>Diplopterinae</taxon>
        <taxon>Diploptera</taxon>
    </lineage>
</organism>
<protein>
    <submittedName>
        <fullName evidence="2">Uncharacterized protein</fullName>
    </submittedName>
</protein>
<name>A0AAD8EDY4_DIPPU</name>
<comment type="caution">
    <text evidence="2">The sequence shown here is derived from an EMBL/GenBank/DDBJ whole genome shotgun (WGS) entry which is preliminary data.</text>
</comment>
<evidence type="ECO:0000313" key="3">
    <source>
        <dbReference type="Proteomes" id="UP001233999"/>
    </source>
</evidence>
<keyword evidence="1" id="KW-1133">Transmembrane helix</keyword>
<evidence type="ECO:0000313" key="2">
    <source>
        <dbReference type="EMBL" id="KAJ9587005.1"/>
    </source>
</evidence>
<dbReference type="EMBL" id="JASPKZ010006816">
    <property type="protein sequence ID" value="KAJ9587005.1"/>
    <property type="molecule type" value="Genomic_DNA"/>
</dbReference>
<reference evidence="2" key="2">
    <citation type="submission" date="2023-05" db="EMBL/GenBank/DDBJ databases">
        <authorList>
            <person name="Fouks B."/>
        </authorList>
    </citation>
    <scope>NUCLEOTIDE SEQUENCE</scope>
    <source>
        <strain evidence="2">Stay&amp;Tobe</strain>
        <tissue evidence="2">Testes</tissue>
    </source>
</reference>
<sequence>ESIINLNVRCRLESMNALDHLEDFDHVFDIVVYVVLSLRILSNFLPILRKDNFHAWPVSGGYVDGDHKVPKLSKILLPLTCVLLLTFIFNRSGISSFSRFISVFPLSFNLVDTHLECPHKLMFKCSPIATYSISMQWIHVITCIVYISICDVWQPKLFVLNT</sequence>
<gene>
    <name evidence="2" type="ORF">L9F63_019402</name>
</gene>
<dbReference type="AlphaFoldDB" id="A0AAD8EDY4"/>
<keyword evidence="1" id="KW-0472">Membrane</keyword>
<feature type="non-terminal residue" evidence="2">
    <location>
        <position position="162"/>
    </location>
</feature>
<keyword evidence="1" id="KW-0812">Transmembrane</keyword>
<feature type="non-terminal residue" evidence="2">
    <location>
        <position position="1"/>
    </location>
</feature>
<keyword evidence="3" id="KW-1185">Reference proteome</keyword>
<dbReference type="Proteomes" id="UP001233999">
    <property type="component" value="Unassembled WGS sequence"/>
</dbReference>